<keyword evidence="9" id="KW-0732">Signal</keyword>
<protein>
    <submittedName>
        <fullName evidence="13">Adhesion G-protein coupled receptor G6</fullName>
    </submittedName>
</protein>
<dbReference type="InterPro" id="IPR007110">
    <property type="entry name" value="Ig-like_dom"/>
</dbReference>
<dbReference type="GO" id="GO:0004930">
    <property type="term" value="F:G protein-coupled receptor activity"/>
    <property type="evidence" value="ECO:0007669"/>
    <property type="project" value="InterPro"/>
</dbReference>
<dbReference type="Gene3D" id="2.60.220.50">
    <property type="match status" value="1"/>
</dbReference>
<feature type="signal peptide" evidence="9">
    <location>
        <begin position="1"/>
        <end position="24"/>
    </location>
</feature>
<evidence type="ECO:0000259" key="10">
    <source>
        <dbReference type="PROSITE" id="PS50221"/>
    </source>
</evidence>
<keyword evidence="4 8" id="KW-1133">Transmembrane helix</keyword>
<organism evidence="13 14">
    <name type="scientific">Holothuria leucospilota</name>
    <name type="common">Black long sea cucumber</name>
    <name type="synonym">Mertensiothuria leucospilota</name>
    <dbReference type="NCBI Taxonomy" id="206669"/>
    <lineage>
        <taxon>Eukaryota</taxon>
        <taxon>Metazoa</taxon>
        <taxon>Echinodermata</taxon>
        <taxon>Eleutherozoa</taxon>
        <taxon>Echinozoa</taxon>
        <taxon>Holothuroidea</taxon>
        <taxon>Aspidochirotacea</taxon>
        <taxon>Aspidochirotida</taxon>
        <taxon>Holothuriidae</taxon>
        <taxon>Holothuria</taxon>
    </lineage>
</organism>
<dbReference type="PROSITE" id="PS50261">
    <property type="entry name" value="G_PROTEIN_RECEP_F2_4"/>
    <property type="match status" value="1"/>
</dbReference>
<sequence length="791" mass="88419">MQGSSLSTGLFNMVVIFYTFSARGGKDGDSPNVVHAFDNNIHIIRKLAGDQIRFDCAVSNVTQAVWQRSTDISSGFLFAGINSSVDNNLYISIGNFSLYIHTVMQEDEGTYKCIEKDKTKAEYLLIVKALSPCSEEGRKSCEGCCSSDVIQKDLKEMQEIKVNVENVEEVAEQLEQVSDHAELVDTDGLESIVHILNDIVNTNTSEEQVEEVTESVLNIASNIMEVENEVTDQVSGVGNVPHLLEQQAATLHSKRKNYSQVLDNVGFSAVQISQSALQKGVTFGSFGEDNSAEHEIPPLSKNHTGLHYDEPSTDIVSAITLPSSLLEVIDNASSNTTTIPLSFLIYRDASIFPVKGRSNQSTRTVISSHVISATVALNNIEIKNLPDDSQVGTTFYAFPIASNEEEVEEKRECVFWKYNEGGGSGEWSRDGCRKVNDLPEKRQVKCLCNHLTSFAVLVHVRVVNQPSPYSVDLIFRIGCVLSIVGLFFCILTMLSFRSIRIKQQSKIHTNLCIALVALYLTFLVGIDRTKNPLRCKLVASLIHYFALSSMAWMSVEAVNMFLLFWMMRRSPVSNLIQVSIVVAWGGPLVAAVLVFFLDKSKDNDRRLSYCFLHPGNGLYFGFLLLIGLLFLFNCVIFVLITYKVTCRKIFATNEEAKRKERIARLRGTFLFWVLLGISWGFGFFSIILPPPFRTAFEVLFAVCLTLQGVCMFYIIVLKNHEVKIGFTRMTGTARNSLRESIRIKRWRYVPGDSYMAYFQTTHKATSEMSGSVAAANHEDNQKEVDNPQIIS</sequence>
<feature type="transmembrane region" description="Helical" evidence="8">
    <location>
        <begin position="617"/>
        <end position="640"/>
    </location>
</feature>
<dbReference type="InterPro" id="IPR000832">
    <property type="entry name" value="GPCR_2_secretin-like"/>
</dbReference>
<comment type="similarity">
    <text evidence="2">Belongs to the G-protein coupled receptor 2 family. Adhesion G-protein coupled receptor (ADGR) subfamily.</text>
</comment>
<evidence type="ECO:0000256" key="6">
    <source>
        <dbReference type="ARBA" id="ARBA00023157"/>
    </source>
</evidence>
<accession>A0A9Q1CCX0</accession>
<dbReference type="AlphaFoldDB" id="A0A9Q1CCX0"/>
<evidence type="ECO:0000259" key="11">
    <source>
        <dbReference type="PROSITE" id="PS50261"/>
    </source>
</evidence>
<dbReference type="Proteomes" id="UP001152320">
    <property type="component" value="Chromosome 4"/>
</dbReference>
<dbReference type="GO" id="GO:0007166">
    <property type="term" value="P:cell surface receptor signaling pathway"/>
    <property type="evidence" value="ECO:0007669"/>
    <property type="project" value="InterPro"/>
</dbReference>
<dbReference type="SUPFAM" id="SSF81321">
    <property type="entry name" value="Family A G protein-coupled receptor-like"/>
    <property type="match status" value="1"/>
</dbReference>
<dbReference type="InterPro" id="IPR036179">
    <property type="entry name" value="Ig-like_dom_sf"/>
</dbReference>
<feature type="transmembrane region" description="Helical" evidence="8">
    <location>
        <begin position="667"/>
        <end position="688"/>
    </location>
</feature>
<proteinExistence type="inferred from homology"/>
<dbReference type="Pfam" id="PF01825">
    <property type="entry name" value="GPS"/>
    <property type="match status" value="1"/>
</dbReference>
<evidence type="ECO:0000256" key="5">
    <source>
        <dbReference type="ARBA" id="ARBA00023136"/>
    </source>
</evidence>
<dbReference type="SMART" id="SM00303">
    <property type="entry name" value="GPS"/>
    <property type="match status" value="1"/>
</dbReference>
<dbReference type="OrthoDB" id="10037534at2759"/>
<dbReference type="InterPro" id="IPR000203">
    <property type="entry name" value="GPS"/>
</dbReference>
<feature type="transmembrane region" description="Helical" evidence="8">
    <location>
        <begin position="694"/>
        <end position="716"/>
    </location>
</feature>
<keyword evidence="13" id="KW-0675">Receptor</keyword>
<name>A0A9Q1CCX0_HOLLE</name>
<dbReference type="PANTHER" id="PTHR47767">
    <property type="entry name" value="ADHESION G PROTEIN-COUPLED RECEPTOR G7"/>
    <property type="match status" value="1"/>
</dbReference>
<dbReference type="EMBL" id="JAIZAY010000004">
    <property type="protein sequence ID" value="KAJ8042992.1"/>
    <property type="molecule type" value="Genomic_DNA"/>
</dbReference>
<dbReference type="CDD" id="cd00096">
    <property type="entry name" value="Ig"/>
    <property type="match status" value="1"/>
</dbReference>
<comment type="caution">
    <text evidence="13">The sequence shown here is derived from an EMBL/GenBank/DDBJ whole genome shotgun (WGS) entry which is preliminary data.</text>
</comment>
<evidence type="ECO:0000256" key="8">
    <source>
        <dbReference type="SAM" id="Phobius"/>
    </source>
</evidence>
<comment type="subcellular location">
    <subcellularLocation>
        <location evidence="1">Membrane</location>
        <topology evidence="1">Multi-pass membrane protein</topology>
    </subcellularLocation>
</comment>
<dbReference type="SMART" id="SM00409">
    <property type="entry name" value="IG"/>
    <property type="match status" value="1"/>
</dbReference>
<dbReference type="InterPro" id="IPR057244">
    <property type="entry name" value="GAIN_B"/>
</dbReference>
<feature type="domain" description="Ig-like" evidence="12">
    <location>
        <begin position="31"/>
        <end position="113"/>
    </location>
</feature>
<dbReference type="InterPro" id="IPR046338">
    <property type="entry name" value="GAIN_dom_sf"/>
</dbReference>
<dbReference type="Gene3D" id="1.20.1070.10">
    <property type="entry name" value="Rhodopsin 7-helix transmembrane proteins"/>
    <property type="match status" value="1"/>
</dbReference>
<feature type="transmembrane region" description="Helical" evidence="8">
    <location>
        <begin position="541"/>
        <end position="566"/>
    </location>
</feature>
<keyword evidence="14" id="KW-1185">Reference proteome</keyword>
<gene>
    <name evidence="13" type="ORF">HOLleu_09897</name>
</gene>
<feature type="coiled-coil region" evidence="7">
    <location>
        <begin position="150"/>
        <end position="184"/>
    </location>
</feature>
<evidence type="ECO:0000256" key="4">
    <source>
        <dbReference type="ARBA" id="ARBA00022989"/>
    </source>
</evidence>
<evidence type="ECO:0000256" key="1">
    <source>
        <dbReference type="ARBA" id="ARBA00004141"/>
    </source>
</evidence>
<dbReference type="PROSITE" id="PS50221">
    <property type="entry name" value="GAIN_B"/>
    <property type="match status" value="1"/>
</dbReference>
<dbReference type="Pfam" id="PF00002">
    <property type="entry name" value="7tm_2"/>
    <property type="match status" value="1"/>
</dbReference>
<feature type="domain" description="GAIN-B" evidence="10">
    <location>
        <begin position="268"/>
        <end position="464"/>
    </location>
</feature>
<dbReference type="InterPro" id="IPR013783">
    <property type="entry name" value="Ig-like_fold"/>
</dbReference>
<keyword evidence="6" id="KW-1015">Disulfide bond</keyword>
<feature type="chain" id="PRO_5040317430" evidence="9">
    <location>
        <begin position="25"/>
        <end position="791"/>
    </location>
</feature>
<dbReference type="PANTHER" id="PTHR47767:SF2">
    <property type="entry name" value="GPS DOMAIN-CONTAINING PROTEIN"/>
    <property type="match status" value="1"/>
</dbReference>
<dbReference type="GO" id="GO:0016020">
    <property type="term" value="C:membrane"/>
    <property type="evidence" value="ECO:0007669"/>
    <property type="project" value="UniProtKB-SubCell"/>
</dbReference>
<dbReference type="PROSITE" id="PS50835">
    <property type="entry name" value="IG_LIKE"/>
    <property type="match status" value="1"/>
</dbReference>
<evidence type="ECO:0000259" key="12">
    <source>
        <dbReference type="PROSITE" id="PS50835"/>
    </source>
</evidence>
<feature type="transmembrane region" description="Helical" evidence="8">
    <location>
        <begin position="473"/>
        <end position="496"/>
    </location>
</feature>
<evidence type="ECO:0000313" key="14">
    <source>
        <dbReference type="Proteomes" id="UP001152320"/>
    </source>
</evidence>
<dbReference type="InterPro" id="IPR003599">
    <property type="entry name" value="Ig_sub"/>
</dbReference>
<dbReference type="CDD" id="cd15040">
    <property type="entry name" value="7tmB2_Adhesion"/>
    <property type="match status" value="1"/>
</dbReference>
<keyword evidence="5 8" id="KW-0472">Membrane</keyword>
<dbReference type="InterPro" id="IPR017981">
    <property type="entry name" value="GPCR_2-like_7TM"/>
</dbReference>
<evidence type="ECO:0000256" key="7">
    <source>
        <dbReference type="SAM" id="Coils"/>
    </source>
</evidence>
<reference evidence="13" key="1">
    <citation type="submission" date="2021-10" db="EMBL/GenBank/DDBJ databases">
        <title>Tropical sea cucumber genome reveals ecological adaptation and Cuvierian tubules defense mechanism.</title>
        <authorList>
            <person name="Chen T."/>
        </authorList>
    </citation>
    <scope>NUCLEOTIDE SEQUENCE</scope>
    <source>
        <strain evidence="13">Nanhai2018</strain>
        <tissue evidence="13">Muscle</tissue>
    </source>
</reference>
<evidence type="ECO:0000256" key="3">
    <source>
        <dbReference type="ARBA" id="ARBA00022692"/>
    </source>
</evidence>
<keyword evidence="3 8" id="KW-0812">Transmembrane</keyword>
<dbReference type="Gene3D" id="2.60.40.10">
    <property type="entry name" value="Immunoglobulins"/>
    <property type="match status" value="1"/>
</dbReference>
<dbReference type="InterPro" id="IPR053066">
    <property type="entry name" value="ADGR_G7"/>
</dbReference>
<evidence type="ECO:0000256" key="9">
    <source>
        <dbReference type="SAM" id="SignalP"/>
    </source>
</evidence>
<feature type="domain" description="G-protein coupled receptors family 2 profile 2" evidence="11">
    <location>
        <begin position="471"/>
        <end position="719"/>
    </location>
</feature>
<feature type="transmembrane region" description="Helical" evidence="8">
    <location>
        <begin position="508"/>
        <end position="526"/>
    </location>
</feature>
<feature type="transmembrane region" description="Helical" evidence="8">
    <location>
        <begin position="578"/>
        <end position="597"/>
    </location>
</feature>
<evidence type="ECO:0000313" key="13">
    <source>
        <dbReference type="EMBL" id="KAJ8042992.1"/>
    </source>
</evidence>
<evidence type="ECO:0000256" key="2">
    <source>
        <dbReference type="ARBA" id="ARBA00007343"/>
    </source>
</evidence>
<keyword evidence="7" id="KW-0175">Coiled coil</keyword>
<dbReference type="SUPFAM" id="SSF48726">
    <property type="entry name" value="Immunoglobulin"/>
    <property type="match status" value="1"/>
</dbReference>